<evidence type="ECO:0000313" key="2">
    <source>
        <dbReference type="EMBL" id="TGN20242.1"/>
    </source>
</evidence>
<dbReference type="RefSeq" id="WP_135759399.1">
    <property type="nucleotide sequence ID" value="NZ_RQHW01000015.1"/>
</dbReference>
<dbReference type="InterPro" id="IPR050902">
    <property type="entry name" value="ABC_Transporter_SBP"/>
</dbReference>
<name>A0A4R9M2A8_9LEPT</name>
<keyword evidence="3" id="KW-1185">Reference proteome</keyword>
<accession>A0A4R9M2A8</accession>
<dbReference type="EMBL" id="RQHW01000015">
    <property type="protein sequence ID" value="TGN20242.1"/>
    <property type="molecule type" value="Genomic_DNA"/>
</dbReference>
<evidence type="ECO:0000313" key="3">
    <source>
        <dbReference type="Proteomes" id="UP000298058"/>
    </source>
</evidence>
<dbReference type="CDD" id="cd01149">
    <property type="entry name" value="HutB"/>
    <property type="match status" value="1"/>
</dbReference>
<dbReference type="Pfam" id="PF01497">
    <property type="entry name" value="Peripla_BP_2"/>
    <property type="match status" value="1"/>
</dbReference>
<feature type="domain" description="Fe/B12 periplasmic-binding" evidence="1">
    <location>
        <begin position="37"/>
        <end position="290"/>
    </location>
</feature>
<proteinExistence type="predicted"/>
<gene>
    <name evidence="2" type="ORF">EHS15_04720</name>
</gene>
<protein>
    <submittedName>
        <fullName evidence="2">Hemin ABC transporter substrate-binding protein</fullName>
    </submittedName>
</protein>
<dbReference type="PANTHER" id="PTHR30535:SF4">
    <property type="entry name" value="HEMIN-BINDING PERIPLASMIC PROTEIN HMUT"/>
    <property type="match status" value="1"/>
</dbReference>
<dbReference type="InterPro" id="IPR002491">
    <property type="entry name" value="ABC_transptr_periplasmic_BD"/>
</dbReference>
<organism evidence="2 3">
    <name type="scientific">Leptospira idonii</name>
    <dbReference type="NCBI Taxonomy" id="1193500"/>
    <lineage>
        <taxon>Bacteria</taxon>
        <taxon>Pseudomonadati</taxon>
        <taxon>Spirochaetota</taxon>
        <taxon>Spirochaetia</taxon>
        <taxon>Leptospirales</taxon>
        <taxon>Leptospiraceae</taxon>
        <taxon>Leptospira</taxon>
    </lineage>
</organism>
<dbReference type="Proteomes" id="UP000298058">
    <property type="component" value="Unassembled WGS sequence"/>
</dbReference>
<comment type="caution">
    <text evidence="2">The sequence shown here is derived from an EMBL/GenBank/DDBJ whole genome shotgun (WGS) entry which is preliminary data.</text>
</comment>
<sequence>MPNFLQIPFRTARLLACASVFFSLALPFSLFSEEKPRIVSLNGTITEILFALGAGDRLVGVDTSSYYPKEAVSLPKIGYQRTLAAEGILSLKPNQIIGTNYAGPPATIEQLTTFKVPMLIVQETLTIEGVEAKIEQIAKFISKEKEGKALIQAYKKQVASLDGSKPKKPVRVLFIYSRSATNVFVSGVNTPADAMIRLSGAENAMSGFNEFKPLTAEAVVAANPDVILIPEKSLEGLGGEKGLWELPGLNLTRAGKQKNVAVMDDLLLLGFGPRLANALGELSLKWKSLK</sequence>
<dbReference type="PANTHER" id="PTHR30535">
    <property type="entry name" value="VITAMIN B12-BINDING PROTEIN"/>
    <property type="match status" value="1"/>
</dbReference>
<dbReference type="SUPFAM" id="SSF53807">
    <property type="entry name" value="Helical backbone' metal receptor"/>
    <property type="match status" value="1"/>
</dbReference>
<dbReference type="AlphaFoldDB" id="A0A4R9M2A8"/>
<dbReference type="PROSITE" id="PS50983">
    <property type="entry name" value="FE_B12_PBP"/>
    <property type="match status" value="1"/>
</dbReference>
<dbReference type="OrthoDB" id="9816357at2"/>
<dbReference type="Gene3D" id="3.40.50.1980">
    <property type="entry name" value="Nitrogenase molybdenum iron protein domain"/>
    <property type="match status" value="2"/>
</dbReference>
<reference evidence="2" key="1">
    <citation type="journal article" date="2019" name="PLoS Negl. Trop. Dis.">
        <title>Revisiting the worldwide diversity of Leptospira species in the environment.</title>
        <authorList>
            <person name="Vincent A.T."/>
            <person name="Schiettekatte O."/>
            <person name="Bourhy P."/>
            <person name="Veyrier F.J."/>
            <person name="Picardeau M."/>
        </authorList>
    </citation>
    <scope>NUCLEOTIDE SEQUENCE [LARGE SCALE GENOMIC DNA]</scope>
    <source>
        <strain evidence="2">201300427</strain>
    </source>
</reference>
<evidence type="ECO:0000259" key="1">
    <source>
        <dbReference type="PROSITE" id="PS50983"/>
    </source>
</evidence>